<accession>A0A927AT86</accession>
<name>A0A927AT86_9BACT</name>
<gene>
    <name evidence="3" type="ORF">IC229_02815</name>
</gene>
<feature type="signal peptide" evidence="2">
    <location>
        <begin position="1"/>
        <end position="24"/>
    </location>
</feature>
<keyword evidence="2" id="KW-0732">Signal</keyword>
<sequence>MRTNRLVSKLVVICLAIWGISCTSADKSEKQEGAEPPVSVTQAATPAEENPTSPTTAVTTTPAILSTQNGPDGAIVDLTKAAVNGSILSVEVQYRHGTGGKGISSKYDIEQVSVVDEANAKKYSVLKDQAGKYMASPIWTDKGQEFINVNIPSFKKDEKTAVWFKFPAPPADTKTISVTIPEVGSFNGIPISR</sequence>
<dbReference type="PROSITE" id="PS51257">
    <property type="entry name" value="PROKAR_LIPOPROTEIN"/>
    <property type="match status" value="1"/>
</dbReference>
<dbReference type="Proteomes" id="UP000598820">
    <property type="component" value="Unassembled WGS sequence"/>
</dbReference>
<evidence type="ECO:0000313" key="3">
    <source>
        <dbReference type="EMBL" id="MBD2699552.1"/>
    </source>
</evidence>
<organism evidence="3 4">
    <name type="scientific">Spirosoma profusum</name>
    <dbReference type="NCBI Taxonomy" id="2771354"/>
    <lineage>
        <taxon>Bacteria</taxon>
        <taxon>Pseudomonadati</taxon>
        <taxon>Bacteroidota</taxon>
        <taxon>Cytophagia</taxon>
        <taxon>Cytophagales</taxon>
        <taxon>Cytophagaceae</taxon>
        <taxon>Spirosoma</taxon>
    </lineage>
</organism>
<evidence type="ECO:0000313" key="4">
    <source>
        <dbReference type="Proteomes" id="UP000598820"/>
    </source>
</evidence>
<comment type="caution">
    <text evidence="3">The sequence shown here is derived from an EMBL/GenBank/DDBJ whole genome shotgun (WGS) entry which is preliminary data.</text>
</comment>
<dbReference type="AlphaFoldDB" id="A0A927AT86"/>
<keyword evidence="4" id="KW-1185">Reference proteome</keyword>
<feature type="chain" id="PRO_5037885798" description="DUF4352 domain-containing protein" evidence="2">
    <location>
        <begin position="25"/>
        <end position="193"/>
    </location>
</feature>
<proteinExistence type="predicted"/>
<evidence type="ECO:0008006" key="5">
    <source>
        <dbReference type="Google" id="ProtNLM"/>
    </source>
</evidence>
<feature type="region of interest" description="Disordered" evidence="1">
    <location>
        <begin position="28"/>
        <end position="58"/>
    </location>
</feature>
<evidence type="ECO:0000256" key="1">
    <source>
        <dbReference type="SAM" id="MobiDB-lite"/>
    </source>
</evidence>
<reference evidence="3" key="1">
    <citation type="submission" date="2020-09" db="EMBL/GenBank/DDBJ databases">
        <authorList>
            <person name="Kim M.K."/>
        </authorList>
    </citation>
    <scope>NUCLEOTIDE SEQUENCE</scope>
    <source>
        <strain evidence="3">BT702</strain>
    </source>
</reference>
<evidence type="ECO:0000256" key="2">
    <source>
        <dbReference type="SAM" id="SignalP"/>
    </source>
</evidence>
<protein>
    <recommendedName>
        <fullName evidence="5">DUF4352 domain-containing protein</fullName>
    </recommendedName>
</protein>
<dbReference type="RefSeq" id="WP_190885410.1">
    <property type="nucleotide sequence ID" value="NZ_JACWZY010000002.1"/>
</dbReference>
<dbReference type="EMBL" id="JACWZY010000002">
    <property type="protein sequence ID" value="MBD2699552.1"/>
    <property type="molecule type" value="Genomic_DNA"/>
</dbReference>